<name>A0A4Y2X8X1_ARAVE</name>
<proteinExistence type="predicted"/>
<dbReference type="Proteomes" id="UP000499080">
    <property type="component" value="Unassembled WGS sequence"/>
</dbReference>
<dbReference type="OrthoDB" id="6094685at2759"/>
<gene>
    <name evidence="1" type="ORF">AVEN_72608_1</name>
</gene>
<evidence type="ECO:0000313" key="1">
    <source>
        <dbReference type="EMBL" id="GBO46041.1"/>
    </source>
</evidence>
<reference evidence="1 2" key="1">
    <citation type="journal article" date="2019" name="Sci. Rep.">
        <title>Orb-weaving spider Araneus ventricosus genome elucidates the spidroin gene catalogue.</title>
        <authorList>
            <person name="Kono N."/>
            <person name="Nakamura H."/>
            <person name="Ohtoshi R."/>
            <person name="Moran D.A.P."/>
            <person name="Shinohara A."/>
            <person name="Yoshida Y."/>
            <person name="Fujiwara M."/>
            <person name="Mori M."/>
            <person name="Tomita M."/>
            <person name="Arakawa K."/>
        </authorList>
    </citation>
    <scope>NUCLEOTIDE SEQUENCE [LARGE SCALE GENOMIC DNA]</scope>
</reference>
<comment type="caution">
    <text evidence="1">The sequence shown here is derived from an EMBL/GenBank/DDBJ whole genome shotgun (WGS) entry which is preliminary data.</text>
</comment>
<sequence length="153" mass="17360">MKAISQQDDKVPENRTSRRAEDSAFDFQNHCLFCVEEASDGLRYIRYNKEVTKTLSSKFNLETLPLTIAATSPHSFVYLQVQQWLGNNLDPTEWGPFMKDGRLNRVPSTLTAASEELLQLISCSCKITLTRDCSAKCQCKKADLYCTLLCTFC</sequence>
<dbReference type="AlphaFoldDB" id="A0A4Y2X8X1"/>
<accession>A0A4Y2X8X1</accession>
<dbReference type="EMBL" id="BGPR01073477">
    <property type="protein sequence ID" value="GBO46041.1"/>
    <property type="molecule type" value="Genomic_DNA"/>
</dbReference>
<evidence type="ECO:0000313" key="2">
    <source>
        <dbReference type="Proteomes" id="UP000499080"/>
    </source>
</evidence>
<organism evidence="1 2">
    <name type="scientific">Araneus ventricosus</name>
    <name type="common">Orbweaver spider</name>
    <name type="synonym">Epeira ventricosa</name>
    <dbReference type="NCBI Taxonomy" id="182803"/>
    <lineage>
        <taxon>Eukaryota</taxon>
        <taxon>Metazoa</taxon>
        <taxon>Ecdysozoa</taxon>
        <taxon>Arthropoda</taxon>
        <taxon>Chelicerata</taxon>
        <taxon>Arachnida</taxon>
        <taxon>Araneae</taxon>
        <taxon>Araneomorphae</taxon>
        <taxon>Entelegynae</taxon>
        <taxon>Araneoidea</taxon>
        <taxon>Araneidae</taxon>
        <taxon>Araneus</taxon>
    </lineage>
</organism>
<keyword evidence="2" id="KW-1185">Reference proteome</keyword>
<protein>
    <submittedName>
        <fullName evidence="1">Uncharacterized protein</fullName>
    </submittedName>
</protein>